<dbReference type="AlphaFoldDB" id="A0A3E2H548"/>
<dbReference type="InterPro" id="IPR036866">
    <property type="entry name" value="RibonucZ/Hydroxyglut_hydro"/>
</dbReference>
<gene>
    <name evidence="6" type="ORF">B7463_g7903</name>
</gene>
<evidence type="ECO:0000256" key="3">
    <source>
        <dbReference type="ARBA" id="ARBA00022801"/>
    </source>
</evidence>
<evidence type="ECO:0000259" key="5">
    <source>
        <dbReference type="SMART" id="SM00849"/>
    </source>
</evidence>
<dbReference type="Proteomes" id="UP000258309">
    <property type="component" value="Unassembled WGS sequence"/>
</dbReference>
<evidence type="ECO:0000313" key="7">
    <source>
        <dbReference type="Proteomes" id="UP000258309"/>
    </source>
</evidence>
<keyword evidence="2" id="KW-0479">Metal-binding</keyword>
<dbReference type="PANTHER" id="PTHR42978">
    <property type="entry name" value="QUORUM-QUENCHING LACTONASE YTNP-RELATED-RELATED"/>
    <property type="match status" value="1"/>
</dbReference>
<evidence type="ECO:0000313" key="6">
    <source>
        <dbReference type="EMBL" id="RFU28421.1"/>
    </source>
</evidence>
<sequence length="295" mass="32383">MVDFKNPQSSGTIVQVSVLPTGWLYLPDTWIFADGKPGVKYWSPDFSFLVRHPSGKNVLFDLGMRKDFEKIPVAIQVTFPIIEPYVPKDAFDLLMEGPVHPREIHAVILSHLHFDHVGDVNRFPYAEIIAGAGARAEAGPGWPEAQASPFDSSVLLHPKYRELPESGPGFVAVGNFPKAYDYFGDGSFYLLDAPGHMAGHQMGLARTGENEWIVMGGDCCHHNDLVANPLRSISVKDGPGGAGSGFHRFPDLATSTIEKLRVMRAYSNVLTVLAHDASVQGKVPLYPYNVNGWNK</sequence>
<organism evidence="6 7">
    <name type="scientific">Scytalidium lignicola</name>
    <name type="common">Hyphomycete</name>
    <dbReference type="NCBI Taxonomy" id="5539"/>
    <lineage>
        <taxon>Eukaryota</taxon>
        <taxon>Fungi</taxon>
        <taxon>Dikarya</taxon>
        <taxon>Ascomycota</taxon>
        <taxon>Pezizomycotina</taxon>
        <taxon>Leotiomycetes</taxon>
        <taxon>Leotiomycetes incertae sedis</taxon>
        <taxon>Scytalidium</taxon>
    </lineage>
</organism>
<keyword evidence="3" id="KW-0378">Hydrolase</keyword>
<dbReference type="EMBL" id="NCSJ02000164">
    <property type="protein sequence ID" value="RFU28421.1"/>
    <property type="molecule type" value="Genomic_DNA"/>
</dbReference>
<comment type="caution">
    <text evidence="6">The sequence shown here is derived from an EMBL/GenBank/DDBJ whole genome shotgun (WGS) entry which is preliminary data.</text>
</comment>
<evidence type="ECO:0000256" key="1">
    <source>
        <dbReference type="ARBA" id="ARBA00007749"/>
    </source>
</evidence>
<protein>
    <recommendedName>
        <fullName evidence="5">Metallo-beta-lactamase domain-containing protein</fullName>
    </recommendedName>
</protein>
<proteinExistence type="inferred from homology"/>
<evidence type="ECO:0000256" key="2">
    <source>
        <dbReference type="ARBA" id="ARBA00022723"/>
    </source>
</evidence>
<dbReference type="InterPro" id="IPR051013">
    <property type="entry name" value="MBL_superfamily_lactonases"/>
</dbReference>
<dbReference type="SMART" id="SM00849">
    <property type="entry name" value="Lactamase_B"/>
    <property type="match status" value="1"/>
</dbReference>
<dbReference type="GO" id="GO:0046872">
    <property type="term" value="F:metal ion binding"/>
    <property type="evidence" value="ECO:0007669"/>
    <property type="project" value="UniProtKB-KW"/>
</dbReference>
<dbReference type="InterPro" id="IPR001279">
    <property type="entry name" value="Metallo-B-lactamas"/>
</dbReference>
<dbReference type="CDD" id="cd07730">
    <property type="entry name" value="metallo-hydrolase-like_MBL-fold"/>
    <property type="match status" value="1"/>
</dbReference>
<comment type="similarity">
    <text evidence="1">Belongs to the metallo-beta-lactamase superfamily.</text>
</comment>
<evidence type="ECO:0000256" key="4">
    <source>
        <dbReference type="ARBA" id="ARBA00022833"/>
    </source>
</evidence>
<keyword evidence="4" id="KW-0862">Zinc</keyword>
<feature type="domain" description="Metallo-beta-lactamase" evidence="5">
    <location>
        <begin position="44"/>
        <end position="275"/>
    </location>
</feature>
<dbReference type="SUPFAM" id="SSF56281">
    <property type="entry name" value="Metallo-hydrolase/oxidoreductase"/>
    <property type="match status" value="1"/>
</dbReference>
<reference evidence="6 7" key="1">
    <citation type="submission" date="2018-05" db="EMBL/GenBank/DDBJ databases">
        <title>Draft genome sequence of Scytalidium lignicola DSM 105466, a ubiquitous saprotrophic fungus.</title>
        <authorList>
            <person name="Buettner E."/>
            <person name="Gebauer A.M."/>
            <person name="Hofrichter M."/>
            <person name="Liers C."/>
            <person name="Kellner H."/>
        </authorList>
    </citation>
    <scope>NUCLEOTIDE SEQUENCE [LARGE SCALE GENOMIC DNA]</scope>
    <source>
        <strain evidence="6 7">DSM 105466</strain>
    </source>
</reference>
<dbReference type="Gene3D" id="3.60.15.10">
    <property type="entry name" value="Ribonuclease Z/Hydroxyacylglutathione hydrolase-like"/>
    <property type="match status" value="1"/>
</dbReference>
<keyword evidence="7" id="KW-1185">Reference proteome</keyword>
<dbReference type="GO" id="GO:0016787">
    <property type="term" value="F:hydrolase activity"/>
    <property type="evidence" value="ECO:0007669"/>
    <property type="project" value="UniProtKB-KW"/>
</dbReference>
<dbReference type="OrthoDB" id="10250730at2759"/>
<dbReference type="Pfam" id="PF00753">
    <property type="entry name" value="Lactamase_B"/>
    <property type="match status" value="1"/>
</dbReference>
<dbReference type="OMA" id="TCKVHLI"/>
<feature type="non-terminal residue" evidence="6">
    <location>
        <position position="1"/>
    </location>
</feature>
<name>A0A3E2H548_SCYLI</name>
<dbReference type="STRING" id="5539.A0A3E2H548"/>
<feature type="non-terminal residue" evidence="6">
    <location>
        <position position="295"/>
    </location>
</feature>
<dbReference type="PANTHER" id="PTHR42978:SF5">
    <property type="entry name" value="METALLO-BETA-LACTAMASE DOMAIN-CONTAINING PROTEIN"/>
    <property type="match status" value="1"/>
</dbReference>
<accession>A0A3E2H548</accession>